<dbReference type="Proteomes" id="UP000253941">
    <property type="component" value="Unassembled WGS sequence"/>
</dbReference>
<keyword evidence="3" id="KW-0547">Nucleotide-binding</keyword>
<dbReference type="NCBIfam" id="NF008453">
    <property type="entry name" value="PRK11308.1"/>
    <property type="match status" value="1"/>
</dbReference>
<dbReference type="NCBIfam" id="TIGR01727">
    <property type="entry name" value="oligo_HPY"/>
    <property type="match status" value="1"/>
</dbReference>
<dbReference type="SMART" id="SM00382">
    <property type="entry name" value="AAA"/>
    <property type="match status" value="1"/>
</dbReference>
<evidence type="ECO:0000313" key="6">
    <source>
        <dbReference type="EMBL" id="RDD60855.1"/>
    </source>
</evidence>
<dbReference type="Pfam" id="PF08352">
    <property type="entry name" value="oligo_HPY"/>
    <property type="match status" value="1"/>
</dbReference>
<reference evidence="6 7" key="1">
    <citation type="submission" date="2018-07" db="EMBL/GenBank/DDBJ databases">
        <title>Venubactetium sediminum gen. nov., sp. nov., isolated from a marine solar saltern.</title>
        <authorList>
            <person name="Wang S."/>
        </authorList>
    </citation>
    <scope>NUCLEOTIDE SEQUENCE [LARGE SCALE GENOMIC DNA]</scope>
    <source>
        <strain evidence="6 7">WD2A32</strain>
    </source>
</reference>
<dbReference type="InterPro" id="IPR050319">
    <property type="entry name" value="ABC_transp_ATP-bind"/>
</dbReference>
<evidence type="ECO:0000256" key="1">
    <source>
        <dbReference type="ARBA" id="ARBA00004417"/>
    </source>
</evidence>
<evidence type="ECO:0000256" key="2">
    <source>
        <dbReference type="ARBA" id="ARBA00022448"/>
    </source>
</evidence>
<evidence type="ECO:0000256" key="3">
    <source>
        <dbReference type="ARBA" id="ARBA00022741"/>
    </source>
</evidence>
<dbReference type="CDD" id="cd03257">
    <property type="entry name" value="ABC_NikE_OppD_transporters"/>
    <property type="match status" value="1"/>
</dbReference>
<keyword evidence="4 6" id="KW-0067">ATP-binding</keyword>
<dbReference type="InterPro" id="IPR013563">
    <property type="entry name" value="Oligopep_ABC_C"/>
</dbReference>
<dbReference type="GO" id="GO:0005886">
    <property type="term" value="C:plasma membrane"/>
    <property type="evidence" value="ECO:0007669"/>
    <property type="project" value="UniProtKB-SubCell"/>
</dbReference>
<dbReference type="InterPro" id="IPR027417">
    <property type="entry name" value="P-loop_NTPase"/>
</dbReference>
<dbReference type="RefSeq" id="WP_114583251.1">
    <property type="nucleotide sequence ID" value="NZ_QPMH01000019.1"/>
</dbReference>
<proteinExistence type="predicted"/>
<keyword evidence="2" id="KW-0813">Transport</keyword>
<dbReference type="FunFam" id="3.40.50.300:FF:000016">
    <property type="entry name" value="Oligopeptide ABC transporter ATP-binding component"/>
    <property type="match status" value="1"/>
</dbReference>
<dbReference type="AlphaFoldDB" id="A0A369T907"/>
<dbReference type="GO" id="GO:0005524">
    <property type="term" value="F:ATP binding"/>
    <property type="evidence" value="ECO:0007669"/>
    <property type="project" value="UniProtKB-KW"/>
</dbReference>
<dbReference type="InterPro" id="IPR003439">
    <property type="entry name" value="ABC_transporter-like_ATP-bd"/>
</dbReference>
<comment type="subcellular location">
    <subcellularLocation>
        <location evidence="1">Cell inner membrane</location>
        <topology evidence="1">Peripheral membrane protein</topology>
    </subcellularLocation>
</comment>
<feature type="domain" description="ABC transporter" evidence="5">
    <location>
        <begin position="7"/>
        <end position="256"/>
    </location>
</feature>
<evidence type="ECO:0000259" key="5">
    <source>
        <dbReference type="PROSITE" id="PS50893"/>
    </source>
</evidence>
<evidence type="ECO:0000256" key="4">
    <source>
        <dbReference type="ARBA" id="ARBA00022840"/>
    </source>
</evidence>
<protein>
    <submittedName>
        <fullName evidence="6">ABC transporter ATP-binding protein</fullName>
    </submittedName>
</protein>
<dbReference type="Gene3D" id="3.40.50.300">
    <property type="entry name" value="P-loop containing nucleotide triphosphate hydrolases"/>
    <property type="match status" value="1"/>
</dbReference>
<dbReference type="GO" id="GO:0055085">
    <property type="term" value="P:transmembrane transport"/>
    <property type="evidence" value="ECO:0007669"/>
    <property type="project" value="UniProtKB-ARBA"/>
</dbReference>
<dbReference type="PROSITE" id="PS50893">
    <property type="entry name" value="ABC_TRANSPORTER_2"/>
    <property type="match status" value="1"/>
</dbReference>
<keyword evidence="7" id="KW-1185">Reference proteome</keyword>
<comment type="caution">
    <text evidence="6">The sequence shown here is derived from an EMBL/GenBank/DDBJ whole genome shotgun (WGS) entry which is preliminary data.</text>
</comment>
<organism evidence="6 7">
    <name type="scientific">Ferruginivarius sediminum</name>
    <dbReference type="NCBI Taxonomy" id="2661937"/>
    <lineage>
        <taxon>Bacteria</taxon>
        <taxon>Pseudomonadati</taxon>
        <taxon>Pseudomonadota</taxon>
        <taxon>Alphaproteobacteria</taxon>
        <taxon>Rhodospirillales</taxon>
        <taxon>Rhodospirillaceae</taxon>
        <taxon>Ferruginivarius</taxon>
    </lineage>
</organism>
<dbReference type="PANTHER" id="PTHR43776:SF6">
    <property type="entry name" value="DIPEPTIDE TRANSPORT ATP-BINDING PROTEIN DPPF"/>
    <property type="match status" value="1"/>
</dbReference>
<name>A0A369T907_9PROT</name>
<dbReference type="Pfam" id="PF00005">
    <property type="entry name" value="ABC_tran"/>
    <property type="match status" value="1"/>
</dbReference>
<dbReference type="InterPro" id="IPR003593">
    <property type="entry name" value="AAA+_ATPase"/>
</dbReference>
<dbReference type="InterPro" id="IPR017871">
    <property type="entry name" value="ABC_transporter-like_CS"/>
</dbReference>
<evidence type="ECO:0000313" key="7">
    <source>
        <dbReference type="Proteomes" id="UP000253941"/>
    </source>
</evidence>
<dbReference type="PANTHER" id="PTHR43776">
    <property type="entry name" value="TRANSPORT ATP-BINDING PROTEIN"/>
    <property type="match status" value="1"/>
</dbReference>
<dbReference type="PROSITE" id="PS00211">
    <property type="entry name" value="ABC_TRANSPORTER_1"/>
    <property type="match status" value="1"/>
</dbReference>
<dbReference type="GO" id="GO:0016887">
    <property type="term" value="F:ATP hydrolysis activity"/>
    <property type="evidence" value="ECO:0007669"/>
    <property type="project" value="InterPro"/>
</dbReference>
<sequence length="343" mass="37615">MSGETVLTAENLVRTYTTGGGMFRAAADVKALAGVSFSLRAGRTLAVVGESGCGKSTLARLVTMIEKPTDGVLRVDGRDVVGADYQERKRLRQEVQIVFQDPYGSLNPRKKVGAILEEPLRINTRMSAADRKERAESMMAHVGLRREHYSRYPHMFSGGQRQRIAIARALMLQPRILVADEPVSALDVSIQAQVLNLLMDLQDEFDLAYLFISHDLSVVRHIAEDIMVMYLGRAVEHGPREAIFDAPRHPYTQALLASTPAVEPAHRRERIALTGELPSPINPPSGCAFHPRCPFATDRCRTERPELRPVHGREVACHHAEAIADGVATRKGATAAADASAAQ</sequence>
<dbReference type="SUPFAM" id="SSF52540">
    <property type="entry name" value="P-loop containing nucleoside triphosphate hydrolases"/>
    <property type="match status" value="1"/>
</dbReference>
<accession>A0A369T907</accession>
<dbReference type="EMBL" id="QPMH01000019">
    <property type="protein sequence ID" value="RDD60855.1"/>
    <property type="molecule type" value="Genomic_DNA"/>
</dbReference>
<gene>
    <name evidence="6" type="ORF">DRB17_16110</name>
</gene>
<dbReference type="GO" id="GO:0015833">
    <property type="term" value="P:peptide transport"/>
    <property type="evidence" value="ECO:0007669"/>
    <property type="project" value="InterPro"/>
</dbReference>